<dbReference type="RefSeq" id="XP_018536949.1">
    <property type="nucleotide sequence ID" value="XM_018681433.2"/>
</dbReference>
<keyword evidence="1" id="KW-1133">Transmembrane helix</keyword>
<proteinExistence type="predicted"/>
<dbReference type="AlphaFoldDB" id="A0AAJ7V5Z1"/>
<dbReference type="Proteomes" id="UP000694890">
    <property type="component" value="Linkage group LG12"/>
</dbReference>
<sequence length="172" mass="18759">MARYLLFVILTYSLHEIKPQSLTVSSTSAFTPVPPATPVSSDKYLSIWKLMVAGTGSGVSLGIILMVSALLSRTEKCVLLRPKANFNGKSKYVCGYVGRFNTGEYLPAGYDDTYSIVTYEFSIIDGCGYVGRLNTGEYLPAGCDDTYSTITYQFSNIEEPAASDQIDTVHSN</sequence>
<feature type="transmembrane region" description="Helical" evidence="1">
    <location>
        <begin position="47"/>
        <end position="71"/>
    </location>
</feature>
<name>A0AAJ7V5Z1_LATCA</name>
<organism evidence="2 3">
    <name type="scientific">Lates calcarifer</name>
    <name type="common">Barramundi</name>
    <name type="synonym">Holocentrus calcarifer</name>
    <dbReference type="NCBI Taxonomy" id="8187"/>
    <lineage>
        <taxon>Eukaryota</taxon>
        <taxon>Metazoa</taxon>
        <taxon>Chordata</taxon>
        <taxon>Craniata</taxon>
        <taxon>Vertebrata</taxon>
        <taxon>Euteleostomi</taxon>
        <taxon>Actinopterygii</taxon>
        <taxon>Neopterygii</taxon>
        <taxon>Teleostei</taxon>
        <taxon>Neoteleostei</taxon>
        <taxon>Acanthomorphata</taxon>
        <taxon>Carangaria</taxon>
        <taxon>Carangaria incertae sedis</taxon>
        <taxon>Centropomidae</taxon>
        <taxon>Lates</taxon>
    </lineage>
</organism>
<dbReference type="GeneID" id="108886523"/>
<accession>A0AAJ7V5Z1</accession>
<keyword evidence="1" id="KW-0472">Membrane</keyword>
<gene>
    <name evidence="3" type="primary">LOC108886523</name>
</gene>
<protein>
    <submittedName>
        <fullName evidence="3">Uncharacterized protein LOC108886523 isoform X4</fullName>
    </submittedName>
</protein>
<reference evidence="3" key="1">
    <citation type="submission" date="2025-08" db="UniProtKB">
        <authorList>
            <consortium name="RefSeq"/>
        </authorList>
    </citation>
    <scope>IDENTIFICATION</scope>
    <source>
        <tissue evidence="3">Brain</tissue>
    </source>
</reference>
<evidence type="ECO:0000313" key="2">
    <source>
        <dbReference type="Proteomes" id="UP000694890"/>
    </source>
</evidence>
<keyword evidence="1" id="KW-0812">Transmembrane</keyword>
<evidence type="ECO:0000313" key="3">
    <source>
        <dbReference type="RefSeq" id="XP_018536949.1"/>
    </source>
</evidence>
<evidence type="ECO:0000256" key="1">
    <source>
        <dbReference type="SAM" id="Phobius"/>
    </source>
</evidence>